<keyword evidence="2" id="KW-0285">Flavoprotein</keyword>
<dbReference type="Gene3D" id="1.10.510.10">
    <property type="entry name" value="Transferase(Phosphotransferase) domain 1"/>
    <property type="match status" value="1"/>
</dbReference>
<dbReference type="Proteomes" id="UP001213000">
    <property type="component" value="Unassembled WGS sequence"/>
</dbReference>
<keyword evidence="5" id="KW-0520">NAD</keyword>
<evidence type="ECO:0000256" key="4">
    <source>
        <dbReference type="ARBA" id="ARBA00023002"/>
    </source>
</evidence>
<gene>
    <name evidence="7" type="ORF">NP233_g12146</name>
</gene>
<dbReference type="Gene3D" id="3.50.50.100">
    <property type="match status" value="1"/>
</dbReference>
<evidence type="ECO:0000256" key="2">
    <source>
        <dbReference type="ARBA" id="ARBA00022630"/>
    </source>
</evidence>
<dbReference type="Pfam" id="PF22366">
    <property type="entry name" value="NDH2_C"/>
    <property type="match status" value="1"/>
</dbReference>
<evidence type="ECO:0000256" key="3">
    <source>
        <dbReference type="ARBA" id="ARBA00022827"/>
    </source>
</evidence>
<evidence type="ECO:0000313" key="8">
    <source>
        <dbReference type="Proteomes" id="UP001213000"/>
    </source>
</evidence>
<keyword evidence="8" id="KW-1185">Reference proteome</keyword>
<dbReference type="AlphaFoldDB" id="A0AAD5YQ92"/>
<comment type="similarity">
    <text evidence="1">Belongs to the NADH dehydrogenase family.</text>
</comment>
<dbReference type="InterPro" id="IPR045024">
    <property type="entry name" value="NDH-2"/>
</dbReference>
<dbReference type="InterPro" id="IPR054585">
    <property type="entry name" value="NDH2-like_C"/>
</dbReference>
<dbReference type="GO" id="GO:0005739">
    <property type="term" value="C:mitochondrion"/>
    <property type="evidence" value="ECO:0007669"/>
    <property type="project" value="TreeGrafter"/>
</dbReference>
<dbReference type="SUPFAM" id="SSF51905">
    <property type="entry name" value="FAD/NAD(P)-binding domain"/>
    <property type="match status" value="2"/>
</dbReference>
<dbReference type="EMBL" id="JANIEX010001653">
    <property type="protein sequence ID" value="KAJ3555699.1"/>
    <property type="molecule type" value="Genomic_DNA"/>
</dbReference>
<comment type="caution">
    <text evidence="7">The sequence shown here is derived from an EMBL/GenBank/DDBJ whole genome shotgun (WGS) entry which is preliminary data.</text>
</comment>
<dbReference type="Pfam" id="PF07992">
    <property type="entry name" value="Pyr_redox_2"/>
    <property type="match status" value="1"/>
</dbReference>
<sequence>MTLAEATASRSSGVFLQEIYDIFCEDENVHVLHSFYERNLDDPLNVAWFRLPNNTPSCFAMPTDSLFLDPDGTFQRRETTRPRHDVLYSLQLLAAEMTLGLLFLHERGIVHSDIRPANIMVTPSGHIQIGNFGSAHVLPRLLPSLVDLLEIGSDTTRTDLSSGSSVISLIALDSNFGEREQVDDDSGNPVFGSMVLGPDDEMDTTRYSAPELEERDEQGRLVFNERVDWWSLGVVLYELGYGDSGSGSHELRQRQIEDFQDFLLQLITGSSERLNGIRAQKHRFLDFENSIWKDILGLLQPPCPVVDSVIFQYDSEQENQTSFSGNVPAAQDFLLEPGVTESLSVIVPLALDVSFSDDECCSEDSDSGIQPFPSSASLYQDIRTRYLQDEAVTTPPPKLSWQHNNDSGLGLIEPLLLIIDPILEEAEDDHLILGSGWGGYGLLKGIDKERYDVVVVSPNTYFNFTPLLASTSVGTLEFRTAVEPVRKFVPAVTYYQAWCDNIDFKRKSLTCMPATRPITSDVADPTTQEDPKEEAKKNTPFTMRYDKLIIAVGAYSQTFNIPGVKEHAHFLKDVKDARRIRSRILECFEQANQPTMSDIQRRNLLNFCVVGGGPTGVEFAAELYDLLQTDARVHYPSLARLAKITLYDVADSILTNFDRSLVKYTEKTFSREGVSILTNHHVERVEAGKLFVKERGEVPFGLLVWSTGLAPNPLISAITDVKKNCKSLYTDDQLNVIMNDTNQPNEDVWAIGDAAIVEGAPLPATAQVASQKAKYLVGKLNKLAMDKECTKPFVFHNQGSLAYIGNWKAIYDRSSTLPEGEKDKFMSKETGRVAWLLWRSAYFTMTLSWRNKILVPTYWFLNWLFGRDLTRF</sequence>
<evidence type="ECO:0000259" key="6">
    <source>
        <dbReference type="PROSITE" id="PS50011"/>
    </source>
</evidence>
<name>A0AAD5YQ92_9AGAR</name>
<evidence type="ECO:0000256" key="5">
    <source>
        <dbReference type="ARBA" id="ARBA00023027"/>
    </source>
</evidence>
<dbReference type="PROSITE" id="PS50011">
    <property type="entry name" value="PROTEIN_KINASE_DOM"/>
    <property type="match status" value="1"/>
</dbReference>
<keyword evidence="4" id="KW-0560">Oxidoreductase</keyword>
<dbReference type="PRINTS" id="PR00368">
    <property type="entry name" value="FADPNR"/>
</dbReference>
<dbReference type="PANTHER" id="PTHR43706:SF17">
    <property type="entry name" value="NADH DEHYDROGENASE (EUROFUNG)"/>
    <property type="match status" value="1"/>
</dbReference>
<feature type="domain" description="Protein kinase" evidence="6">
    <location>
        <begin position="1"/>
        <end position="285"/>
    </location>
</feature>
<accession>A0AAD5YQ92</accession>
<dbReference type="PANTHER" id="PTHR43706">
    <property type="entry name" value="NADH DEHYDROGENASE"/>
    <property type="match status" value="1"/>
</dbReference>
<keyword evidence="3" id="KW-0274">FAD</keyword>
<organism evidence="7 8">
    <name type="scientific">Leucocoprinus birnbaumii</name>
    <dbReference type="NCBI Taxonomy" id="56174"/>
    <lineage>
        <taxon>Eukaryota</taxon>
        <taxon>Fungi</taxon>
        <taxon>Dikarya</taxon>
        <taxon>Basidiomycota</taxon>
        <taxon>Agaricomycotina</taxon>
        <taxon>Agaricomycetes</taxon>
        <taxon>Agaricomycetidae</taxon>
        <taxon>Agaricales</taxon>
        <taxon>Agaricineae</taxon>
        <taxon>Agaricaceae</taxon>
        <taxon>Leucocoprinus</taxon>
    </lineage>
</organism>
<evidence type="ECO:0000256" key="1">
    <source>
        <dbReference type="ARBA" id="ARBA00005272"/>
    </source>
</evidence>
<dbReference type="InterPro" id="IPR036188">
    <property type="entry name" value="FAD/NAD-bd_sf"/>
</dbReference>
<protein>
    <recommendedName>
        <fullName evidence="6">Protein kinase domain-containing protein</fullName>
    </recommendedName>
</protein>
<dbReference type="InterPro" id="IPR023753">
    <property type="entry name" value="FAD/NAD-binding_dom"/>
</dbReference>
<evidence type="ECO:0000313" key="7">
    <source>
        <dbReference type="EMBL" id="KAJ3555699.1"/>
    </source>
</evidence>
<dbReference type="SUPFAM" id="SSF56112">
    <property type="entry name" value="Protein kinase-like (PK-like)"/>
    <property type="match status" value="1"/>
</dbReference>
<dbReference type="PROSITE" id="PS00109">
    <property type="entry name" value="PROTEIN_KINASE_TYR"/>
    <property type="match status" value="1"/>
</dbReference>
<dbReference type="InterPro" id="IPR011009">
    <property type="entry name" value="Kinase-like_dom_sf"/>
</dbReference>
<dbReference type="InterPro" id="IPR000719">
    <property type="entry name" value="Prot_kinase_dom"/>
</dbReference>
<dbReference type="Pfam" id="PF00069">
    <property type="entry name" value="Pkinase"/>
    <property type="match status" value="1"/>
</dbReference>
<dbReference type="InterPro" id="IPR008266">
    <property type="entry name" value="Tyr_kinase_AS"/>
</dbReference>
<proteinExistence type="inferred from homology"/>
<dbReference type="GO" id="GO:0005524">
    <property type="term" value="F:ATP binding"/>
    <property type="evidence" value="ECO:0007669"/>
    <property type="project" value="InterPro"/>
</dbReference>
<dbReference type="GO" id="GO:0003954">
    <property type="term" value="F:NADH dehydrogenase activity"/>
    <property type="evidence" value="ECO:0007669"/>
    <property type="project" value="InterPro"/>
</dbReference>
<dbReference type="SMART" id="SM00220">
    <property type="entry name" value="S_TKc"/>
    <property type="match status" value="1"/>
</dbReference>
<dbReference type="GO" id="GO:0004672">
    <property type="term" value="F:protein kinase activity"/>
    <property type="evidence" value="ECO:0007669"/>
    <property type="project" value="InterPro"/>
</dbReference>
<reference evidence="7" key="1">
    <citation type="submission" date="2022-07" db="EMBL/GenBank/DDBJ databases">
        <title>Genome Sequence of Leucocoprinus birnbaumii.</title>
        <authorList>
            <person name="Buettner E."/>
        </authorList>
    </citation>
    <scope>NUCLEOTIDE SEQUENCE</scope>
    <source>
        <strain evidence="7">VT141</strain>
    </source>
</reference>